<accession>A0ABT1W0L8</accession>
<evidence type="ECO:0008006" key="3">
    <source>
        <dbReference type="Google" id="ProtNLM"/>
    </source>
</evidence>
<gene>
    <name evidence="1" type="ORF">NFI88_15015</name>
</gene>
<keyword evidence="2" id="KW-1185">Reference proteome</keyword>
<comment type="caution">
    <text evidence="1">The sequence shown here is derived from an EMBL/GenBank/DDBJ whole genome shotgun (WGS) entry which is preliminary data.</text>
</comment>
<sequence length="147" mass="15839">MPSLKIGDRVSALDGSHPGILVDIDGATGYVQQPNGVEVEYPLGRLKPWEAPKAAEQRTLSGPLRDKVLRPEDQALLASVPADLVAAVARSYERSSGTDGARIPFEALPPSKKLDAIRIHLPTLPPALVAPHMRLVLAFRDLGKARR</sequence>
<evidence type="ECO:0000313" key="1">
    <source>
        <dbReference type="EMBL" id="MCQ8242146.1"/>
    </source>
</evidence>
<protein>
    <recommendedName>
        <fullName evidence="3">DUF2171 domain-containing protein</fullName>
    </recommendedName>
</protein>
<dbReference type="RefSeq" id="WP_422920899.1">
    <property type="nucleotide sequence ID" value="NZ_JAMZEJ010000009.1"/>
</dbReference>
<organism evidence="1 2">
    <name type="scientific">Rhizosaccharibacter radicis</name>
    <dbReference type="NCBI Taxonomy" id="2782605"/>
    <lineage>
        <taxon>Bacteria</taxon>
        <taxon>Pseudomonadati</taxon>
        <taxon>Pseudomonadota</taxon>
        <taxon>Alphaproteobacteria</taxon>
        <taxon>Acetobacterales</taxon>
        <taxon>Acetobacteraceae</taxon>
        <taxon>Rhizosaccharibacter</taxon>
    </lineage>
</organism>
<dbReference type="EMBL" id="JAMZEJ010000009">
    <property type="protein sequence ID" value="MCQ8242146.1"/>
    <property type="molecule type" value="Genomic_DNA"/>
</dbReference>
<evidence type="ECO:0000313" key="2">
    <source>
        <dbReference type="Proteomes" id="UP001524547"/>
    </source>
</evidence>
<proteinExistence type="predicted"/>
<name>A0ABT1W0L8_9PROT</name>
<reference evidence="1 2" key="1">
    <citation type="submission" date="2022-06" db="EMBL/GenBank/DDBJ databases">
        <title>Rhizosaccharibacter gen. nov. sp. nov. KSS12, endophytic bacteria isolated from sugarcane.</title>
        <authorList>
            <person name="Pitiwittayakul N."/>
        </authorList>
    </citation>
    <scope>NUCLEOTIDE SEQUENCE [LARGE SCALE GENOMIC DNA]</scope>
    <source>
        <strain evidence="1 2">KSS12</strain>
    </source>
</reference>
<dbReference type="Proteomes" id="UP001524547">
    <property type="component" value="Unassembled WGS sequence"/>
</dbReference>